<name>A0A855X4M0_9BACT</name>
<evidence type="ECO:0008006" key="4">
    <source>
        <dbReference type="Google" id="ProtNLM"/>
    </source>
</evidence>
<dbReference type="Pfam" id="PF13174">
    <property type="entry name" value="TPR_6"/>
    <property type="match status" value="1"/>
</dbReference>
<gene>
    <name evidence="2" type="ORF">C3F09_00005</name>
</gene>
<dbReference type="Gene3D" id="1.25.40.10">
    <property type="entry name" value="Tetratricopeptide repeat domain"/>
    <property type="match status" value="1"/>
</dbReference>
<dbReference type="SUPFAM" id="SSF48452">
    <property type="entry name" value="TPR-like"/>
    <property type="match status" value="1"/>
</dbReference>
<evidence type="ECO:0000313" key="2">
    <source>
        <dbReference type="EMBL" id="PWB76388.1"/>
    </source>
</evidence>
<evidence type="ECO:0000256" key="1">
    <source>
        <dbReference type="SAM" id="Phobius"/>
    </source>
</evidence>
<sequence length="228" mass="24795">MHGKVKLTKRQIKEDKFATFMLTAKNRLEENWQIYVIGAVAIILAVVAVVYYFNSSQSAKEDAAKKYAEALANAGSGNNQVAILNLSQIVEQNADAATTRQSVFMLGQLNLQSRNYPEATRYFEQYVSKYRDDKLTYAAALAGLGVCAENQGQYADAAAKYQQAADAYPGGPSEGDFLASAVRSFLEAGDVDKARAQLNVLKGKYRNSELTSSAERLFAEKGTTASGS</sequence>
<feature type="transmembrane region" description="Helical" evidence="1">
    <location>
        <begin position="34"/>
        <end position="53"/>
    </location>
</feature>
<proteinExistence type="predicted"/>
<keyword evidence="1" id="KW-1133">Transmembrane helix</keyword>
<dbReference type="Proteomes" id="UP000250918">
    <property type="component" value="Unassembled WGS sequence"/>
</dbReference>
<dbReference type="Pfam" id="PF13432">
    <property type="entry name" value="TPR_16"/>
    <property type="match status" value="1"/>
</dbReference>
<keyword evidence="1" id="KW-0812">Transmembrane</keyword>
<dbReference type="AlphaFoldDB" id="A0A855X4M0"/>
<dbReference type="InterPro" id="IPR011990">
    <property type="entry name" value="TPR-like_helical_dom_sf"/>
</dbReference>
<dbReference type="InterPro" id="IPR019734">
    <property type="entry name" value="TPR_rpt"/>
</dbReference>
<organism evidence="2 3">
    <name type="scientific">candidate division GN15 bacterium</name>
    <dbReference type="NCBI Taxonomy" id="2072418"/>
    <lineage>
        <taxon>Bacteria</taxon>
        <taxon>candidate division GN15</taxon>
    </lineage>
</organism>
<accession>A0A855X4M0</accession>
<keyword evidence="1" id="KW-0472">Membrane</keyword>
<reference evidence="2 3" key="1">
    <citation type="journal article" date="2018" name="ISME J.">
        <title>A methanotrophic archaeon couples anaerobic oxidation of methane to Fe(III) reduction.</title>
        <authorList>
            <person name="Cai C."/>
            <person name="Leu A.O."/>
            <person name="Xie G.J."/>
            <person name="Guo J."/>
            <person name="Feng Y."/>
            <person name="Zhao J.X."/>
            <person name="Tyson G.W."/>
            <person name="Yuan Z."/>
            <person name="Hu S."/>
        </authorList>
    </citation>
    <scope>NUCLEOTIDE SEQUENCE [LARGE SCALE GENOMIC DNA]</scope>
    <source>
        <strain evidence="2">FeB_12</strain>
    </source>
</reference>
<comment type="caution">
    <text evidence="2">The sequence shown here is derived from an EMBL/GenBank/DDBJ whole genome shotgun (WGS) entry which is preliminary data.</text>
</comment>
<evidence type="ECO:0000313" key="3">
    <source>
        <dbReference type="Proteomes" id="UP000250918"/>
    </source>
</evidence>
<protein>
    <recommendedName>
        <fullName evidence="4">Tetratricopeptide repeat-like domain-containing protein</fullName>
    </recommendedName>
</protein>
<dbReference type="EMBL" id="PQAP01000001">
    <property type="protein sequence ID" value="PWB76388.1"/>
    <property type="molecule type" value="Genomic_DNA"/>
</dbReference>